<keyword evidence="3 8" id="KW-0812">Transmembrane</keyword>
<evidence type="ECO:0000256" key="8">
    <source>
        <dbReference type="SAM" id="Phobius"/>
    </source>
</evidence>
<dbReference type="Pfam" id="PF01966">
    <property type="entry name" value="HD"/>
    <property type="match status" value="1"/>
</dbReference>
<evidence type="ECO:0000256" key="6">
    <source>
        <dbReference type="ARBA" id="ARBA00023118"/>
    </source>
</evidence>
<keyword evidence="2" id="KW-1003">Cell membrane</keyword>
<dbReference type="GO" id="GO:0005886">
    <property type="term" value="C:plasma membrane"/>
    <property type="evidence" value="ECO:0007669"/>
    <property type="project" value="UniProtKB-SubCell"/>
</dbReference>
<dbReference type="EMBL" id="VNIA01000003">
    <property type="protein sequence ID" value="TYP98166.1"/>
    <property type="molecule type" value="Genomic_DNA"/>
</dbReference>
<comment type="subcellular location">
    <subcellularLocation>
        <location evidence="1">Cell membrane</location>
    </subcellularLocation>
</comment>
<dbReference type="AlphaFoldDB" id="A0A5S5DT33"/>
<keyword evidence="6" id="KW-0051">Antiviral defense</keyword>
<dbReference type="InterPro" id="IPR003607">
    <property type="entry name" value="HD/PDEase_dom"/>
</dbReference>
<protein>
    <submittedName>
        <fullName evidence="10">HD domain-containing protein</fullName>
    </submittedName>
</protein>
<evidence type="ECO:0000313" key="10">
    <source>
        <dbReference type="EMBL" id="TYP98166.1"/>
    </source>
</evidence>
<evidence type="ECO:0000256" key="1">
    <source>
        <dbReference type="ARBA" id="ARBA00004236"/>
    </source>
</evidence>
<dbReference type="CDD" id="cd00077">
    <property type="entry name" value="HDc"/>
    <property type="match status" value="1"/>
</dbReference>
<dbReference type="GO" id="GO:0051607">
    <property type="term" value="P:defense response to virus"/>
    <property type="evidence" value="ECO:0007669"/>
    <property type="project" value="UniProtKB-KW"/>
</dbReference>
<comment type="caution">
    <text evidence="10">The sequence shown here is derived from an EMBL/GenBank/DDBJ whole genome shotgun (WGS) entry which is preliminary data.</text>
</comment>
<keyword evidence="7 8" id="KW-0472">Membrane</keyword>
<dbReference type="RefSeq" id="WP_148870494.1">
    <property type="nucleotide sequence ID" value="NZ_VNIA01000003.1"/>
</dbReference>
<dbReference type="SMART" id="SM00471">
    <property type="entry name" value="HDc"/>
    <property type="match status" value="1"/>
</dbReference>
<evidence type="ECO:0000313" key="11">
    <source>
        <dbReference type="Proteomes" id="UP000323136"/>
    </source>
</evidence>
<keyword evidence="11" id="KW-1185">Reference proteome</keyword>
<proteinExistence type="predicted"/>
<dbReference type="Proteomes" id="UP000323136">
    <property type="component" value="Unassembled WGS sequence"/>
</dbReference>
<dbReference type="SUPFAM" id="SSF109604">
    <property type="entry name" value="HD-domain/PDEase-like"/>
    <property type="match status" value="1"/>
</dbReference>
<dbReference type="InterPro" id="IPR043760">
    <property type="entry name" value="PycTM_dom"/>
</dbReference>
<feature type="transmembrane region" description="Helical" evidence="8">
    <location>
        <begin position="246"/>
        <end position="265"/>
    </location>
</feature>
<dbReference type="InterPro" id="IPR006674">
    <property type="entry name" value="HD_domain"/>
</dbReference>
<dbReference type="OrthoDB" id="5728337at2"/>
<dbReference type="Gene3D" id="1.10.3210.10">
    <property type="entry name" value="Hypothetical protein af1432"/>
    <property type="match status" value="1"/>
</dbReference>
<dbReference type="GO" id="GO:0000166">
    <property type="term" value="F:nucleotide binding"/>
    <property type="evidence" value="ECO:0007669"/>
    <property type="project" value="UniProtKB-KW"/>
</dbReference>
<accession>A0A5S5DT33</accession>
<organism evidence="10 11">
    <name type="scientific">Tenacibaculum adriaticum</name>
    <dbReference type="NCBI Taxonomy" id="413713"/>
    <lineage>
        <taxon>Bacteria</taxon>
        <taxon>Pseudomonadati</taxon>
        <taxon>Bacteroidota</taxon>
        <taxon>Flavobacteriia</taxon>
        <taxon>Flavobacteriales</taxon>
        <taxon>Flavobacteriaceae</taxon>
        <taxon>Tenacibaculum</taxon>
    </lineage>
</organism>
<feature type="domain" description="HD/PDEase" evidence="9">
    <location>
        <begin position="24"/>
        <end position="138"/>
    </location>
</feature>
<dbReference type="Pfam" id="PF18967">
    <property type="entry name" value="PycTM"/>
    <property type="match status" value="1"/>
</dbReference>
<evidence type="ECO:0000256" key="4">
    <source>
        <dbReference type="ARBA" id="ARBA00022741"/>
    </source>
</evidence>
<evidence type="ECO:0000256" key="2">
    <source>
        <dbReference type="ARBA" id="ARBA00022475"/>
    </source>
</evidence>
<name>A0A5S5DT33_9FLAO</name>
<reference evidence="10 11" key="1">
    <citation type="submission" date="2019-07" db="EMBL/GenBank/DDBJ databases">
        <title>Genomic Encyclopedia of Type Strains, Phase IV (KMG-IV): sequencing the most valuable type-strain genomes for metagenomic binning, comparative biology and taxonomic classification.</title>
        <authorList>
            <person name="Goeker M."/>
        </authorList>
    </citation>
    <scope>NUCLEOTIDE SEQUENCE [LARGE SCALE GENOMIC DNA]</scope>
    <source>
        <strain evidence="10 11">DSM 18961</strain>
    </source>
</reference>
<evidence type="ECO:0000256" key="3">
    <source>
        <dbReference type="ARBA" id="ARBA00022692"/>
    </source>
</evidence>
<keyword evidence="5 8" id="KW-1133">Transmembrane helix</keyword>
<evidence type="ECO:0000256" key="7">
    <source>
        <dbReference type="ARBA" id="ARBA00023136"/>
    </source>
</evidence>
<feature type="transmembrane region" description="Helical" evidence="8">
    <location>
        <begin position="277"/>
        <end position="297"/>
    </location>
</feature>
<evidence type="ECO:0000259" key="9">
    <source>
        <dbReference type="SMART" id="SM00471"/>
    </source>
</evidence>
<sequence length="395" mass="46080">MSSIIEITDKYVFDLFTKHLPNTFTYHNYKHTKRVFQSTKEIIENSKIDANESEILLLASLLHDTGYIKTRKGHEVESTKIAVDFLKSQNIKEKKIEAICQCIMVTKLGAEPKSELEKIIKDADTSHFGKKYFAEVSELFRLELELQNIKTYSPKEWCIENIKMLSKKHKYYTVYAKKNWIERKEKNLEKLIEFKFKQQSIALKEELKAKYKSKYKRESSERGVQTMFRVALRNHIKLSDIADTKANILLSVNAIIISLVLSNLISKLDNPSNSYMIIPSVIFIIFSVASVILSIIATKPNVTRGEFTKEDVENKKVNILFFGNFHKMRLEEFEWAIEEMLKDKDYIYSSLSKDLYFLGKVLSRKYRILRITYTIFMIGIVLSVIAFAVSFKMQS</sequence>
<gene>
    <name evidence="10" type="ORF">C7447_103336</name>
</gene>
<evidence type="ECO:0000256" key="5">
    <source>
        <dbReference type="ARBA" id="ARBA00022989"/>
    </source>
</evidence>
<feature type="transmembrane region" description="Helical" evidence="8">
    <location>
        <begin position="371"/>
        <end position="391"/>
    </location>
</feature>
<keyword evidence="4" id="KW-0547">Nucleotide-binding</keyword>